<proteinExistence type="predicted"/>
<gene>
    <name evidence="1" type="ORF">GS4_23_00030</name>
</gene>
<accession>M0QLA5</accession>
<evidence type="ECO:0000313" key="1">
    <source>
        <dbReference type="EMBL" id="GAC69209.1"/>
    </source>
</evidence>
<comment type="caution">
    <text evidence="1">The sequence shown here is derived from an EMBL/GenBank/DDBJ whole genome shotgun (WGS) entry which is preliminary data.</text>
</comment>
<dbReference type="AlphaFoldDB" id="M0QLA5"/>
<protein>
    <submittedName>
        <fullName evidence="1">Uncharacterized protein</fullName>
    </submittedName>
</protein>
<dbReference type="Proteomes" id="UP000011666">
    <property type="component" value="Unassembled WGS sequence"/>
</dbReference>
<organism evidence="1 2">
    <name type="scientific">Gordonia soli NBRC 108243</name>
    <dbReference type="NCBI Taxonomy" id="1223545"/>
    <lineage>
        <taxon>Bacteria</taxon>
        <taxon>Bacillati</taxon>
        <taxon>Actinomycetota</taxon>
        <taxon>Actinomycetes</taxon>
        <taxon>Mycobacteriales</taxon>
        <taxon>Gordoniaceae</taxon>
        <taxon>Gordonia</taxon>
    </lineage>
</organism>
<reference evidence="1 2" key="1">
    <citation type="submission" date="2013-01" db="EMBL/GenBank/DDBJ databases">
        <title>Whole genome shotgun sequence of Gordonia soli NBRC 108243.</title>
        <authorList>
            <person name="Isaki-Nakamura S."/>
            <person name="Hosoyama A."/>
            <person name="Tsuchikane K."/>
            <person name="Ando Y."/>
            <person name="Baba S."/>
            <person name="Ohji S."/>
            <person name="Hamada M."/>
            <person name="Tamura T."/>
            <person name="Yamazoe A."/>
            <person name="Yamazaki S."/>
            <person name="Fujita N."/>
        </authorList>
    </citation>
    <scope>NUCLEOTIDE SEQUENCE [LARGE SCALE GENOMIC DNA]</scope>
    <source>
        <strain evidence="1 2">NBRC 108243</strain>
    </source>
</reference>
<keyword evidence="2" id="KW-1185">Reference proteome</keyword>
<dbReference type="eggNOG" id="ENOG503454P">
    <property type="taxonomic scope" value="Bacteria"/>
</dbReference>
<dbReference type="STRING" id="1223545.GS4_23_00030"/>
<dbReference type="EMBL" id="BANX01000023">
    <property type="protein sequence ID" value="GAC69209.1"/>
    <property type="molecule type" value="Genomic_DNA"/>
</dbReference>
<name>M0QLA5_9ACTN</name>
<evidence type="ECO:0000313" key="2">
    <source>
        <dbReference type="Proteomes" id="UP000011666"/>
    </source>
</evidence>
<sequence length="122" mass="13153">MSTVSADELRTIELDDVEKDFLITGLLQWGGVVAMTDDLARALGYGGAADFYTDSAAAAGRISEGLGLTAAEWRRSLGAAEVAFGSEVLGLGHEWDDFSGFDADQTYQAMRRVQWKVRAVSE</sequence>